<name>A0ABW0YQR2_9BACI</name>
<gene>
    <name evidence="1" type="ORF">ACFPU1_08775</name>
</gene>
<dbReference type="RefSeq" id="WP_385940168.1">
    <property type="nucleotide sequence ID" value="NZ_JBHSOZ010000003.1"/>
</dbReference>
<sequence>MREHEEYMEEKNEIDRLLEEGYTISGVIENLEGAFVNFTKDTDMVQLHIQNSDARKYFSFVLMKQKEQFNR</sequence>
<protein>
    <submittedName>
        <fullName evidence="1">Uncharacterized protein</fullName>
    </submittedName>
</protein>
<dbReference type="EMBL" id="JBHSOZ010000003">
    <property type="protein sequence ID" value="MFC5712873.1"/>
    <property type="molecule type" value="Genomic_DNA"/>
</dbReference>
<reference evidence="2" key="1">
    <citation type="journal article" date="2019" name="Int. J. Syst. Evol. Microbiol.">
        <title>The Global Catalogue of Microorganisms (GCM) 10K type strain sequencing project: providing services to taxonomists for standard genome sequencing and annotation.</title>
        <authorList>
            <consortium name="The Broad Institute Genomics Platform"/>
            <consortium name="The Broad Institute Genome Sequencing Center for Infectious Disease"/>
            <person name="Wu L."/>
            <person name="Ma J."/>
        </authorList>
    </citation>
    <scope>NUCLEOTIDE SEQUENCE [LARGE SCALE GENOMIC DNA]</scope>
    <source>
        <strain evidence="2">CECT 7184</strain>
    </source>
</reference>
<keyword evidence="2" id="KW-1185">Reference proteome</keyword>
<dbReference type="Proteomes" id="UP001596142">
    <property type="component" value="Unassembled WGS sequence"/>
</dbReference>
<organism evidence="1 2">
    <name type="scientific">Thalassorhabdus alkalitolerans</name>
    <dbReference type="NCBI Taxonomy" id="2282697"/>
    <lineage>
        <taxon>Bacteria</taxon>
        <taxon>Bacillati</taxon>
        <taxon>Bacillota</taxon>
        <taxon>Bacilli</taxon>
        <taxon>Bacillales</taxon>
        <taxon>Bacillaceae</taxon>
        <taxon>Thalassorhabdus</taxon>
    </lineage>
</organism>
<comment type="caution">
    <text evidence="1">The sequence shown here is derived from an EMBL/GenBank/DDBJ whole genome shotgun (WGS) entry which is preliminary data.</text>
</comment>
<evidence type="ECO:0000313" key="2">
    <source>
        <dbReference type="Proteomes" id="UP001596142"/>
    </source>
</evidence>
<accession>A0ABW0YQR2</accession>
<proteinExistence type="predicted"/>
<evidence type="ECO:0000313" key="1">
    <source>
        <dbReference type="EMBL" id="MFC5712873.1"/>
    </source>
</evidence>